<keyword evidence="4" id="KW-0804">Transcription</keyword>
<dbReference type="Pfam" id="PF04082">
    <property type="entry name" value="Fungal_trans"/>
    <property type="match status" value="1"/>
</dbReference>
<dbReference type="GO" id="GO:0000981">
    <property type="term" value="F:DNA-binding transcription factor activity, RNA polymerase II-specific"/>
    <property type="evidence" value="ECO:0007669"/>
    <property type="project" value="InterPro"/>
</dbReference>
<dbReference type="CDD" id="cd12148">
    <property type="entry name" value="fungal_TF_MHR"/>
    <property type="match status" value="1"/>
</dbReference>
<keyword evidence="2" id="KW-0479">Metal-binding</keyword>
<evidence type="ECO:0000256" key="5">
    <source>
        <dbReference type="ARBA" id="ARBA00023242"/>
    </source>
</evidence>
<proteinExistence type="predicted"/>
<evidence type="ECO:0000256" key="4">
    <source>
        <dbReference type="ARBA" id="ARBA00023163"/>
    </source>
</evidence>
<evidence type="ECO:0000313" key="7">
    <source>
        <dbReference type="EMBL" id="KAF6012657.1"/>
    </source>
</evidence>
<dbReference type="AlphaFoldDB" id="A0A8H6BJN8"/>
<sequence>MMDETDILQTEPTLKLPLLMQPPAKPAMPELRQLNLEQGNNTALPVVSHNGNTPASNSHREQYQGTDDLRRFLSASISESREDILGLKDVGLSMVDIDKFHKFYFRSNIRIFKYSSQRYYAKVPPGSSFHFALLAQYEFLSGKEVSSALTICSAVRMAQMMGYDQIDISPNTLTTPTVFFKTFPGGFASDPCARMFASEFKVDDNLDPEIPLIEEKRRVFWEVYAIDKWYSLVTGLPCAFSIDSRSLICTKLPSPTTFLPLNSDPDSVGHLPANEQTSFYLHEAMRKLDKNQVLIDLNSSSSKILLLTISENIIKWCKMFLTIVELGTLRTDESLQAIRLKIDELVKNFENLQSNLLFFDLTTEPLMNIVINNTTTLLYQSVLLKLSSLFDLQFTEDSTGSNITETEKAIFTDILSEVSELSTKLVQSFIKKQRIEHHLKKAPVFIIFSNSLKSLLQCAAYVTRFRSILSLDPQKEQLLWNLINTTRDTISKLNQKQNTVAKVRIILEKGTDFVRRSPGSFSFFDSFLDGW</sequence>
<dbReference type="EMBL" id="JABCYN010000023">
    <property type="protein sequence ID" value="KAF6012657.1"/>
    <property type="molecule type" value="Genomic_DNA"/>
</dbReference>
<name>A0A8H6BJN8_DEKBR</name>
<keyword evidence="5" id="KW-0539">Nucleus</keyword>
<dbReference type="PANTHER" id="PTHR47338">
    <property type="entry name" value="ZN(II)2CYS6 TRANSCRIPTION FACTOR (EUROFUNG)-RELATED"/>
    <property type="match status" value="1"/>
</dbReference>
<gene>
    <name evidence="7" type="ORF">HII12_002179</name>
</gene>
<protein>
    <recommendedName>
        <fullName evidence="6">Xylanolytic transcriptional activator regulatory domain-containing protein</fullName>
    </recommendedName>
</protein>
<dbReference type="PANTHER" id="PTHR47338:SF5">
    <property type="entry name" value="ZN(II)2CYS6 TRANSCRIPTION FACTOR (EUROFUNG)"/>
    <property type="match status" value="1"/>
</dbReference>
<dbReference type="GO" id="GO:0005634">
    <property type="term" value="C:nucleus"/>
    <property type="evidence" value="ECO:0007669"/>
    <property type="project" value="UniProtKB-SubCell"/>
</dbReference>
<dbReference type="InterPro" id="IPR007219">
    <property type="entry name" value="XnlR_reg_dom"/>
</dbReference>
<dbReference type="InterPro" id="IPR050815">
    <property type="entry name" value="TF_fung"/>
</dbReference>
<dbReference type="GO" id="GO:0003677">
    <property type="term" value="F:DNA binding"/>
    <property type="evidence" value="ECO:0007669"/>
    <property type="project" value="InterPro"/>
</dbReference>
<evidence type="ECO:0000256" key="2">
    <source>
        <dbReference type="ARBA" id="ARBA00022723"/>
    </source>
</evidence>
<comment type="subcellular location">
    <subcellularLocation>
        <location evidence="1">Nucleus</location>
    </subcellularLocation>
</comment>
<evidence type="ECO:0000256" key="1">
    <source>
        <dbReference type="ARBA" id="ARBA00004123"/>
    </source>
</evidence>
<accession>A0A8H6BJN8</accession>
<evidence type="ECO:0000259" key="6">
    <source>
        <dbReference type="SMART" id="SM00906"/>
    </source>
</evidence>
<organism evidence="7 8">
    <name type="scientific">Dekkera bruxellensis</name>
    <name type="common">Brettanomyces custersii</name>
    <dbReference type="NCBI Taxonomy" id="5007"/>
    <lineage>
        <taxon>Eukaryota</taxon>
        <taxon>Fungi</taxon>
        <taxon>Dikarya</taxon>
        <taxon>Ascomycota</taxon>
        <taxon>Saccharomycotina</taxon>
        <taxon>Pichiomycetes</taxon>
        <taxon>Pichiales</taxon>
        <taxon>Pichiaceae</taxon>
        <taxon>Brettanomyces</taxon>
    </lineage>
</organism>
<evidence type="ECO:0000256" key="3">
    <source>
        <dbReference type="ARBA" id="ARBA00023015"/>
    </source>
</evidence>
<reference evidence="7 8" key="1">
    <citation type="journal article" date="2020" name="Appl. Microbiol. Biotechnol.">
        <title>Targeted gene deletion in Brettanomyces bruxellensis with an expression-free CRISPR-Cas9 system.</title>
        <authorList>
            <person name="Varela C."/>
            <person name="Bartel C."/>
            <person name="Onetto C."/>
            <person name="Borneman A."/>
        </authorList>
    </citation>
    <scope>NUCLEOTIDE SEQUENCE [LARGE SCALE GENOMIC DNA]</scope>
    <source>
        <strain evidence="7 8">AWRI1613</strain>
    </source>
</reference>
<keyword evidence="3" id="KW-0805">Transcription regulation</keyword>
<evidence type="ECO:0000313" key="8">
    <source>
        <dbReference type="Proteomes" id="UP000568158"/>
    </source>
</evidence>
<dbReference type="SMART" id="SM00906">
    <property type="entry name" value="Fungal_trans"/>
    <property type="match status" value="1"/>
</dbReference>
<dbReference type="GO" id="GO:0006351">
    <property type="term" value="P:DNA-templated transcription"/>
    <property type="evidence" value="ECO:0007669"/>
    <property type="project" value="InterPro"/>
</dbReference>
<dbReference type="Proteomes" id="UP000568158">
    <property type="component" value="Unassembled WGS sequence"/>
</dbReference>
<feature type="domain" description="Xylanolytic transcriptional activator regulatory" evidence="6">
    <location>
        <begin position="147"/>
        <end position="259"/>
    </location>
</feature>
<comment type="caution">
    <text evidence="7">The sequence shown here is derived from an EMBL/GenBank/DDBJ whole genome shotgun (WGS) entry which is preliminary data.</text>
</comment>
<dbReference type="GO" id="GO:0008270">
    <property type="term" value="F:zinc ion binding"/>
    <property type="evidence" value="ECO:0007669"/>
    <property type="project" value="InterPro"/>
</dbReference>